<evidence type="ECO:0000256" key="12">
    <source>
        <dbReference type="ARBA" id="ARBA00023136"/>
    </source>
</evidence>
<proteinExistence type="inferred from homology"/>
<feature type="domain" description="Calcium uniporter protein C-terminal" evidence="16">
    <location>
        <begin position="9"/>
        <end position="131"/>
    </location>
</feature>
<keyword evidence="12 15" id="KW-0472">Membrane</keyword>
<keyword evidence="18" id="KW-1185">Reference proteome</keyword>
<evidence type="ECO:0000256" key="13">
    <source>
        <dbReference type="ARBA" id="ARBA00023303"/>
    </source>
</evidence>
<comment type="domain">
    <text evidence="15">The selectivity filter, in which calcium ions are arranged in single file, is composed of two acidic rings separated by one helical turn along the central axis of the channel pore.</text>
</comment>
<keyword evidence="9 15" id="KW-1133">Transmembrane helix</keyword>
<dbReference type="GO" id="GO:0015292">
    <property type="term" value="F:uniporter activity"/>
    <property type="evidence" value="ECO:0007669"/>
    <property type="project" value="UniProtKB-UniRule"/>
</dbReference>
<evidence type="ECO:0000256" key="1">
    <source>
        <dbReference type="ARBA" id="ARBA00004448"/>
    </source>
</evidence>
<evidence type="ECO:0000256" key="10">
    <source>
        <dbReference type="ARBA" id="ARBA00023065"/>
    </source>
</evidence>
<feature type="transmembrane region" description="Helical" evidence="15">
    <location>
        <begin position="77"/>
        <end position="95"/>
    </location>
</feature>
<sequence length="147" mass="17690">MLEASKSYKATSVLVNEHDQIIQELVVMEDQVEKLKKDATRRTELILNIILLYMGFQTGFLSYLTFIEYSWDVMEPITYFITYSANIYGFMYYMMHKKEYNNENLNEYHFLNSLQKYTNNSDLDLKKYIQLKNRLEYLKNICPNLKN</sequence>
<evidence type="ECO:0000313" key="18">
    <source>
        <dbReference type="Proteomes" id="UP000031668"/>
    </source>
</evidence>
<evidence type="ECO:0000256" key="11">
    <source>
        <dbReference type="ARBA" id="ARBA00023128"/>
    </source>
</evidence>
<evidence type="ECO:0000256" key="5">
    <source>
        <dbReference type="ARBA" id="ARBA00022673"/>
    </source>
</evidence>
<keyword evidence="7 15" id="KW-0999">Mitochondrion inner membrane</keyword>
<evidence type="ECO:0000256" key="9">
    <source>
        <dbReference type="ARBA" id="ARBA00022989"/>
    </source>
</evidence>
<protein>
    <recommendedName>
        <fullName evidence="15">Calcium uniporter protein</fullName>
    </recommendedName>
</protein>
<evidence type="ECO:0000256" key="3">
    <source>
        <dbReference type="ARBA" id="ARBA00022448"/>
    </source>
</evidence>
<dbReference type="AlphaFoldDB" id="A0A0C2MUE4"/>
<dbReference type="PANTHER" id="PTHR13462">
    <property type="entry name" value="CALCIUM UNIPORTER PROTEIN, MITOCHONDRIAL"/>
    <property type="match status" value="1"/>
</dbReference>
<comment type="subcellular location">
    <subcellularLocation>
        <location evidence="1 15">Mitochondrion inner membrane</location>
        <topology evidence="1 15">Multi-pass membrane protein</topology>
    </subcellularLocation>
</comment>
<evidence type="ECO:0000256" key="4">
    <source>
        <dbReference type="ARBA" id="ARBA00022568"/>
    </source>
</evidence>
<dbReference type="OrthoDB" id="278338at2759"/>
<comment type="caution">
    <text evidence="17">The sequence shown here is derived from an EMBL/GenBank/DDBJ whole genome shotgun (WGS) entry which is preliminary data.</text>
</comment>
<dbReference type="GO" id="GO:0005262">
    <property type="term" value="F:calcium channel activity"/>
    <property type="evidence" value="ECO:0007669"/>
    <property type="project" value="UniProtKB-UniRule"/>
</dbReference>
<reference evidence="17 18" key="1">
    <citation type="journal article" date="2014" name="Genome Biol. Evol.">
        <title>The genome of the myxosporean Thelohanellus kitauei shows adaptations to nutrient acquisition within its fish host.</title>
        <authorList>
            <person name="Yang Y."/>
            <person name="Xiong J."/>
            <person name="Zhou Z."/>
            <person name="Huo F."/>
            <person name="Miao W."/>
            <person name="Ran C."/>
            <person name="Liu Y."/>
            <person name="Zhang J."/>
            <person name="Feng J."/>
            <person name="Wang M."/>
            <person name="Wang M."/>
            <person name="Wang L."/>
            <person name="Yao B."/>
        </authorList>
    </citation>
    <scope>NUCLEOTIDE SEQUENCE [LARGE SCALE GENOMIC DNA]</scope>
    <source>
        <strain evidence="17">Wuqing</strain>
    </source>
</reference>
<evidence type="ECO:0000256" key="7">
    <source>
        <dbReference type="ARBA" id="ARBA00022792"/>
    </source>
</evidence>
<comment type="catalytic activity">
    <reaction evidence="14">
        <text>Ca(2+)(in) = Ca(2+)(out)</text>
        <dbReference type="Rhea" id="RHEA:29671"/>
        <dbReference type="ChEBI" id="CHEBI:29108"/>
    </reaction>
</comment>
<dbReference type="Proteomes" id="UP000031668">
    <property type="component" value="Unassembled WGS sequence"/>
</dbReference>
<dbReference type="Pfam" id="PF04678">
    <property type="entry name" value="MCU"/>
    <property type="match status" value="1"/>
</dbReference>
<evidence type="ECO:0000259" key="16">
    <source>
        <dbReference type="Pfam" id="PF04678"/>
    </source>
</evidence>
<keyword evidence="11 15" id="KW-0496">Mitochondrion</keyword>
<dbReference type="GO" id="GO:0051560">
    <property type="term" value="P:mitochondrial calcium ion homeostasis"/>
    <property type="evidence" value="ECO:0007669"/>
    <property type="project" value="UniProtKB-UniRule"/>
</dbReference>
<dbReference type="GO" id="GO:1990246">
    <property type="term" value="C:uniplex complex"/>
    <property type="evidence" value="ECO:0007669"/>
    <property type="project" value="TreeGrafter"/>
</dbReference>
<dbReference type="InterPro" id="IPR006769">
    <property type="entry name" value="MCU_C"/>
</dbReference>
<gene>
    <name evidence="17" type="ORF">RF11_12209</name>
</gene>
<feature type="transmembrane region" description="Helical" evidence="15">
    <location>
        <begin position="45"/>
        <end position="65"/>
    </location>
</feature>
<dbReference type="OMA" id="CKKRNFD"/>
<keyword evidence="13 15" id="KW-0407">Ion channel</keyword>
<keyword evidence="4 15" id="KW-0109">Calcium transport</keyword>
<dbReference type="EMBL" id="JWZT01001925">
    <property type="protein sequence ID" value="KII70951.1"/>
    <property type="molecule type" value="Genomic_DNA"/>
</dbReference>
<evidence type="ECO:0000256" key="15">
    <source>
        <dbReference type="RuleBase" id="RU367035"/>
    </source>
</evidence>
<evidence type="ECO:0000256" key="2">
    <source>
        <dbReference type="ARBA" id="ARBA00005653"/>
    </source>
</evidence>
<dbReference type="PANTHER" id="PTHR13462:SF10">
    <property type="entry name" value="CALCIUM UNIPORTER PROTEIN, MITOCHONDRIAL"/>
    <property type="match status" value="1"/>
</dbReference>
<evidence type="ECO:0000313" key="17">
    <source>
        <dbReference type="EMBL" id="KII70951.1"/>
    </source>
</evidence>
<comment type="similarity">
    <text evidence="2 15">Belongs to the MCU (TC 1.A.77) family.</text>
</comment>
<dbReference type="GO" id="GO:0036444">
    <property type="term" value="P:calcium import into the mitochondrion"/>
    <property type="evidence" value="ECO:0007669"/>
    <property type="project" value="TreeGrafter"/>
</dbReference>
<keyword evidence="10 15" id="KW-0406">Ion transport</keyword>
<organism evidence="17 18">
    <name type="scientific">Thelohanellus kitauei</name>
    <name type="common">Myxosporean</name>
    <dbReference type="NCBI Taxonomy" id="669202"/>
    <lineage>
        <taxon>Eukaryota</taxon>
        <taxon>Metazoa</taxon>
        <taxon>Cnidaria</taxon>
        <taxon>Myxozoa</taxon>
        <taxon>Myxosporea</taxon>
        <taxon>Bivalvulida</taxon>
        <taxon>Platysporina</taxon>
        <taxon>Myxobolidae</taxon>
        <taxon>Thelohanellus</taxon>
    </lineage>
</organism>
<keyword evidence="5 15" id="KW-0107">Calcium channel</keyword>
<keyword evidence="8 15" id="KW-0106">Calcium</keyword>
<keyword evidence="3 15" id="KW-0813">Transport</keyword>
<comment type="function">
    <text evidence="15">Mitochondrial inner membrane calcium uniporter that mediates calcium uptake into mitochondria. Mitochondrial calcium homeostasis plays key roles in cellular physiology and regulates cell bioenergetics, cytoplasmic calcium signals and activation of cell death pathways.</text>
</comment>
<keyword evidence="6 15" id="KW-0812">Transmembrane</keyword>
<evidence type="ECO:0000256" key="6">
    <source>
        <dbReference type="ARBA" id="ARBA00022692"/>
    </source>
</evidence>
<evidence type="ECO:0000256" key="14">
    <source>
        <dbReference type="ARBA" id="ARBA00036634"/>
    </source>
</evidence>
<accession>A0A0C2MUE4</accession>
<evidence type="ECO:0000256" key="8">
    <source>
        <dbReference type="ARBA" id="ARBA00022837"/>
    </source>
</evidence>
<dbReference type="InterPro" id="IPR039055">
    <property type="entry name" value="MCU_fam"/>
</dbReference>
<name>A0A0C2MUE4_THEKT</name>